<sequence>MSGIKTRRPRTNGPPNHQAKFAKLLVAKEARRRVPKPAPLAAEEHAASRKRRSNVRLIKLKGSKETMRNALEFSRNGKGRYHNLQDLDTAAE</sequence>
<organism evidence="2 3">
    <name type="scientific">Conoideocrella luteorostrata</name>
    <dbReference type="NCBI Taxonomy" id="1105319"/>
    <lineage>
        <taxon>Eukaryota</taxon>
        <taxon>Fungi</taxon>
        <taxon>Dikarya</taxon>
        <taxon>Ascomycota</taxon>
        <taxon>Pezizomycotina</taxon>
        <taxon>Sordariomycetes</taxon>
        <taxon>Hypocreomycetidae</taxon>
        <taxon>Hypocreales</taxon>
        <taxon>Clavicipitaceae</taxon>
        <taxon>Conoideocrella</taxon>
    </lineage>
</organism>
<gene>
    <name evidence="2" type="ORF">QQS21_006802</name>
</gene>
<reference evidence="2" key="1">
    <citation type="submission" date="2023-06" db="EMBL/GenBank/DDBJ databases">
        <title>Conoideocrella luteorostrata (Hypocreales: Clavicipitaceae), a potential biocontrol fungus for elongate hemlock scale in United States Christmas tree production areas.</title>
        <authorList>
            <person name="Barrett H."/>
            <person name="Lovett B."/>
            <person name="Macias A.M."/>
            <person name="Stajich J.E."/>
            <person name="Kasson M.T."/>
        </authorList>
    </citation>
    <scope>NUCLEOTIDE SEQUENCE</scope>
    <source>
        <strain evidence="2">ARSEF 14590</strain>
    </source>
</reference>
<evidence type="ECO:0000313" key="3">
    <source>
        <dbReference type="Proteomes" id="UP001251528"/>
    </source>
</evidence>
<proteinExistence type="predicted"/>
<dbReference type="EMBL" id="JASWJB010000131">
    <property type="protein sequence ID" value="KAK2595462.1"/>
    <property type="molecule type" value="Genomic_DNA"/>
</dbReference>
<evidence type="ECO:0000313" key="2">
    <source>
        <dbReference type="EMBL" id="KAK2595462.1"/>
    </source>
</evidence>
<feature type="region of interest" description="Disordered" evidence="1">
    <location>
        <begin position="32"/>
        <end position="56"/>
    </location>
</feature>
<accession>A0AAJ0CPU2</accession>
<protein>
    <submittedName>
        <fullName evidence="2">Uncharacterized protein</fullName>
    </submittedName>
</protein>
<dbReference type="Proteomes" id="UP001251528">
    <property type="component" value="Unassembled WGS sequence"/>
</dbReference>
<name>A0AAJ0CPU2_9HYPO</name>
<keyword evidence="3" id="KW-1185">Reference proteome</keyword>
<evidence type="ECO:0000256" key="1">
    <source>
        <dbReference type="SAM" id="MobiDB-lite"/>
    </source>
</evidence>
<dbReference type="AlphaFoldDB" id="A0AAJ0CPU2"/>
<comment type="caution">
    <text evidence="2">The sequence shown here is derived from an EMBL/GenBank/DDBJ whole genome shotgun (WGS) entry which is preliminary data.</text>
</comment>